<dbReference type="InterPro" id="IPR001296">
    <property type="entry name" value="Glyco_trans_1"/>
</dbReference>
<comment type="caution">
    <text evidence="3">The sequence shown here is derived from an EMBL/GenBank/DDBJ whole genome shotgun (WGS) entry which is preliminary data.</text>
</comment>
<reference evidence="3 4" key="1">
    <citation type="submission" date="2019-11" db="EMBL/GenBank/DDBJ databases">
        <title>Description of Pedobacter sp. LMG 31462T.</title>
        <authorList>
            <person name="Carlier A."/>
            <person name="Qi S."/>
            <person name="Vandamme P."/>
        </authorList>
    </citation>
    <scope>NUCLEOTIDE SEQUENCE [LARGE SCALE GENOMIC DNA]</scope>
    <source>
        <strain evidence="3 4">LMG 31462</strain>
    </source>
</reference>
<dbReference type="PANTHER" id="PTHR12526:SF630">
    <property type="entry name" value="GLYCOSYLTRANSFERASE"/>
    <property type="match status" value="1"/>
</dbReference>
<organism evidence="3 4">
    <name type="scientific">Pedobacter gandavensis</name>
    <dbReference type="NCBI Taxonomy" id="2679963"/>
    <lineage>
        <taxon>Bacteria</taxon>
        <taxon>Pseudomonadati</taxon>
        <taxon>Bacteroidota</taxon>
        <taxon>Sphingobacteriia</taxon>
        <taxon>Sphingobacteriales</taxon>
        <taxon>Sphingobacteriaceae</taxon>
        <taxon>Pedobacter</taxon>
    </lineage>
</organism>
<dbReference type="EMBL" id="WNXC01000001">
    <property type="protein sequence ID" value="MBB2148473.1"/>
    <property type="molecule type" value="Genomic_DNA"/>
</dbReference>
<dbReference type="Pfam" id="PF00534">
    <property type="entry name" value="Glycos_transf_1"/>
    <property type="match status" value="1"/>
</dbReference>
<evidence type="ECO:0000259" key="1">
    <source>
        <dbReference type="Pfam" id="PF00534"/>
    </source>
</evidence>
<gene>
    <name evidence="3" type="ORF">GM920_06065</name>
</gene>
<dbReference type="SUPFAM" id="SSF53756">
    <property type="entry name" value="UDP-Glycosyltransferase/glycogen phosphorylase"/>
    <property type="match status" value="1"/>
</dbReference>
<proteinExistence type="predicted"/>
<dbReference type="RefSeq" id="WP_182954453.1">
    <property type="nucleotide sequence ID" value="NZ_WNXC01000001.1"/>
</dbReference>
<dbReference type="PANTHER" id="PTHR12526">
    <property type="entry name" value="GLYCOSYLTRANSFERASE"/>
    <property type="match status" value="1"/>
</dbReference>
<evidence type="ECO:0000313" key="4">
    <source>
        <dbReference type="Proteomes" id="UP000636110"/>
    </source>
</evidence>
<evidence type="ECO:0000313" key="3">
    <source>
        <dbReference type="EMBL" id="MBB2148473.1"/>
    </source>
</evidence>
<dbReference type="InterPro" id="IPR028098">
    <property type="entry name" value="Glyco_trans_4-like_N"/>
</dbReference>
<accession>A0ABR6ET80</accession>
<evidence type="ECO:0000259" key="2">
    <source>
        <dbReference type="Pfam" id="PF13439"/>
    </source>
</evidence>
<keyword evidence="4" id="KW-1185">Reference proteome</keyword>
<feature type="domain" description="Glycosyltransferase subfamily 4-like N-terminal" evidence="2">
    <location>
        <begin position="16"/>
        <end position="167"/>
    </location>
</feature>
<sequence length="365" mass="41371">MAKRKLFFVINSLTSGGAERVVTNLANYFCQEGFPVTIVCLSYKEPVYAVDKDVNILYLTKGEKKEQLFYRLWYAMLTFFKLLKLMIKEKPGCVISFMTSANLWTGITCSLTRTPFIVSERTTPDNTINKFNFLLKSVCCFVYSKSKAIVVPAQAMEGCLKKNKSFQKLNNFQLIKNYVNVFEPAGMEQVHYKKFILGVGRLSYEKGFDQLVEAYSKIQTPEIDLIIAGDGNERDQLIKRIKELGLTNQVRLIGAKENLQDYYLQAEMFVLPSRNEGYPNALIEAMSMGCPSIAMDCEFGPREIIENRRNGLLVEDKNIFMLAASMSEVLNDAAFKKRLSLGGKLIGKTNAQEVITSKWEALILS</sequence>
<protein>
    <submittedName>
        <fullName evidence="3">Glycosyltransferase</fullName>
    </submittedName>
</protein>
<dbReference type="Gene3D" id="3.40.50.2000">
    <property type="entry name" value="Glycogen Phosphorylase B"/>
    <property type="match status" value="2"/>
</dbReference>
<dbReference type="Pfam" id="PF13439">
    <property type="entry name" value="Glyco_transf_4"/>
    <property type="match status" value="1"/>
</dbReference>
<dbReference type="Proteomes" id="UP000636110">
    <property type="component" value="Unassembled WGS sequence"/>
</dbReference>
<name>A0ABR6ET80_9SPHI</name>
<feature type="domain" description="Glycosyl transferase family 1" evidence="1">
    <location>
        <begin position="193"/>
        <end position="339"/>
    </location>
</feature>